<dbReference type="SUPFAM" id="SSF53850">
    <property type="entry name" value="Periplasmic binding protein-like II"/>
    <property type="match status" value="1"/>
</dbReference>
<dbReference type="EMBL" id="NRSG01000173">
    <property type="protein sequence ID" value="MBK1660382.1"/>
    <property type="molecule type" value="Genomic_DNA"/>
</dbReference>
<comment type="caution">
    <text evidence="5">The sequence shown here is derived from an EMBL/GenBank/DDBJ whole genome shotgun (WGS) entry which is preliminary data.</text>
</comment>
<keyword evidence="3" id="KW-0732">Signal</keyword>
<evidence type="ECO:0000256" key="1">
    <source>
        <dbReference type="ARBA" id="ARBA00004418"/>
    </source>
</evidence>
<protein>
    <recommendedName>
        <fullName evidence="4">SsuA/THI5-like domain-containing protein</fullName>
    </recommendedName>
</protein>
<dbReference type="InterPro" id="IPR015168">
    <property type="entry name" value="SsuA/THI5"/>
</dbReference>
<gene>
    <name evidence="5" type="ORF">CKO45_19325</name>
</gene>
<dbReference type="Proteomes" id="UP000697995">
    <property type="component" value="Unassembled WGS sequence"/>
</dbReference>
<evidence type="ECO:0000259" key="4">
    <source>
        <dbReference type="Pfam" id="PF09084"/>
    </source>
</evidence>
<evidence type="ECO:0000313" key="5">
    <source>
        <dbReference type="EMBL" id="MBK1660382.1"/>
    </source>
</evidence>
<evidence type="ECO:0000256" key="3">
    <source>
        <dbReference type="ARBA" id="ARBA00022729"/>
    </source>
</evidence>
<proteinExistence type="inferred from homology"/>
<organism evidence="5 6">
    <name type="scientific">Paracraurococcus ruber</name>
    <dbReference type="NCBI Taxonomy" id="77675"/>
    <lineage>
        <taxon>Bacteria</taxon>
        <taxon>Pseudomonadati</taxon>
        <taxon>Pseudomonadota</taxon>
        <taxon>Alphaproteobacteria</taxon>
        <taxon>Acetobacterales</taxon>
        <taxon>Roseomonadaceae</taxon>
        <taxon>Paracraurococcus</taxon>
    </lineage>
</organism>
<evidence type="ECO:0000313" key="6">
    <source>
        <dbReference type="Proteomes" id="UP000697995"/>
    </source>
</evidence>
<dbReference type="Pfam" id="PF09084">
    <property type="entry name" value="NMT1"/>
    <property type="match status" value="1"/>
</dbReference>
<comment type="subcellular location">
    <subcellularLocation>
        <location evidence="1">Periplasm</location>
    </subcellularLocation>
</comment>
<reference evidence="5 6" key="1">
    <citation type="journal article" date="2020" name="Microorganisms">
        <title>Osmotic Adaptation and Compatible Solute Biosynthesis of Phototrophic Bacteria as Revealed from Genome Analyses.</title>
        <authorList>
            <person name="Imhoff J.F."/>
            <person name="Rahn T."/>
            <person name="Kunzel S."/>
            <person name="Keller A."/>
            <person name="Neulinger S.C."/>
        </authorList>
    </citation>
    <scope>NUCLEOTIDE SEQUENCE [LARGE SCALE GENOMIC DNA]</scope>
    <source>
        <strain evidence="5 6">DSM 15382</strain>
    </source>
</reference>
<evidence type="ECO:0000256" key="2">
    <source>
        <dbReference type="ARBA" id="ARBA00010742"/>
    </source>
</evidence>
<feature type="domain" description="SsuA/THI5-like" evidence="4">
    <location>
        <begin position="45"/>
        <end position="253"/>
    </location>
</feature>
<dbReference type="PANTHER" id="PTHR30024">
    <property type="entry name" value="ALIPHATIC SULFONATES-BINDING PROTEIN-RELATED"/>
    <property type="match status" value="1"/>
</dbReference>
<name>A0ABS1D286_9PROT</name>
<keyword evidence="6" id="KW-1185">Reference proteome</keyword>
<dbReference type="PANTHER" id="PTHR30024:SF47">
    <property type="entry name" value="TAURINE-BINDING PERIPLASMIC PROTEIN"/>
    <property type="match status" value="1"/>
</dbReference>
<accession>A0ABS1D286</accession>
<dbReference type="Gene3D" id="3.40.190.10">
    <property type="entry name" value="Periplasmic binding protein-like II"/>
    <property type="match status" value="2"/>
</dbReference>
<sequence length="329" mass="35159">MHPLPAAAARDSPRCRFRGIMRGDTGDPALDRITLLEPFRALFYAPFYLAESLGAFARQGVAVEMVTAGSPDAASAKLLAGEADLAWSGPMRPLLLRATTPDCTLRSFCAVVMRDPFLLMGGAARPAFALEQLPGLRLGLVSEVPTPVWCLRGDLAERGMDWATLRAVTDRTMAQNAEAVAEGGLDLAQMFEPFACRVEDAGGAVWHAQAGRGHTAYTAFYATEAGIAAKRAPLMAMIRAMAEALEFIRSAPAGEVAERIAPRFPDVPSSHRVRAIARYQGLGLWDAGPRFPRAAFDRLGAAMLASGVIPHVPPFEACVDDAIVEEALA</sequence>
<comment type="similarity">
    <text evidence="2">Belongs to the bacterial solute-binding protein SsuA/TauA family.</text>
</comment>